<sequence length="120" mass="13613">MDSVIIYHNPHCSKSRATLALLKENDAKPEIIYYLEMPPSHEKLVELSEKLGIGIRELIRTSEPEYRELGLDDKSLSETTVFDIVVKHPKLIQRPIVVKGEVAILGRPPKNVLTLLESKE</sequence>
<dbReference type="PANTHER" id="PTHR30041">
    <property type="entry name" value="ARSENATE REDUCTASE"/>
    <property type="match status" value="1"/>
</dbReference>
<evidence type="ECO:0000256" key="4">
    <source>
        <dbReference type="RuleBase" id="RU362029"/>
    </source>
</evidence>
<dbReference type="SUPFAM" id="SSF52833">
    <property type="entry name" value="Thioredoxin-like"/>
    <property type="match status" value="1"/>
</dbReference>
<reference evidence="5 6" key="1">
    <citation type="submission" date="2017-08" db="EMBL/GenBank/DDBJ databases">
        <title>Fine stratification of microbial communities through a metagenomic profile of the photic zone.</title>
        <authorList>
            <person name="Haro-Moreno J.M."/>
            <person name="Lopez-Perez M."/>
            <person name="De La Torre J."/>
            <person name="Picazo A."/>
            <person name="Camacho A."/>
            <person name="Rodriguez-Valera F."/>
        </authorList>
    </citation>
    <scope>NUCLEOTIDE SEQUENCE [LARGE SCALE GENOMIC DNA]</scope>
    <source>
        <strain evidence="5">MED-G28</strain>
    </source>
</reference>
<dbReference type="Gene3D" id="3.40.30.10">
    <property type="entry name" value="Glutaredoxin"/>
    <property type="match status" value="1"/>
</dbReference>
<dbReference type="NCBIfam" id="TIGR00014">
    <property type="entry name" value="arsC"/>
    <property type="match status" value="1"/>
</dbReference>
<dbReference type="PANTHER" id="PTHR30041:SF4">
    <property type="entry name" value="ARSENATE REDUCTASE"/>
    <property type="match status" value="1"/>
</dbReference>
<comment type="catalytic activity">
    <reaction evidence="4">
        <text>[glutaredoxin]-dithiol + arsenate + glutathione + H(+) = glutathionyl-S-S-[glutaredoxin] + arsenite + H2O</text>
        <dbReference type="Rhea" id="RHEA:22016"/>
        <dbReference type="Rhea" id="RHEA-COMP:10729"/>
        <dbReference type="Rhea" id="RHEA-COMP:17668"/>
        <dbReference type="ChEBI" id="CHEBI:15377"/>
        <dbReference type="ChEBI" id="CHEBI:15378"/>
        <dbReference type="ChEBI" id="CHEBI:29242"/>
        <dbReference type="ChEBI" id="CHEBI:29950"/>
        <dbReference type="ChEBI" id="CHEBI:48597"/>
        <dbReference type="ChEBI" id="CHEBI:57925"/>
        <dbReference type="ChEBI" id="CHEBI:146199"/>
        <dbReference type="EC" id="1.20.4.1"/>
    </reaction>
</comment>
<dbReference type="InterPro" id="IPR006659">
    <property type="entry name" value="Arsenate_reductase"/>
</dbReference>
<organism evidence="5 6">
    <name type="scientific">OM182 bacterium MED-G28</name>
    <dbReference type="NCBI Taxonomy" id="1986256"/>
    <lineage>
        <taxon>Bacteria</taxon>
        <taxon>Pseudomonadati</taxon>
        <taxon>Pseudomonadota</taxon>
        <taxon>Gammaproteobacteria</taxon>
        <taxon>OMG group</taxon>
        <taxon>OM182 clade</taxon>
    </lineage>
</organism>
<evidence type="ECO:0000256" key="3">
    <source>
        <dbReference type="PROSITE-ProRule" id="PRU01282"/>
    </source>
</evidence>
<dbReference type="CDD" id="cd03034">
    <property type="entry name" value="ArsC_ArsC"/>
    <property type="match status" value="1"/>
</dbReference>
<evidence type="ECO:0000256" key="1">
    <source>
        <dbReference type="ARBA" id="ARBA00007198"/>
    </source>
</evidence>
<accession>A0A2A5WGL7</accession>
<comment type="similarity">
    <text evidence="1 3 4">Belongs to the ArsC family.</text>
</comment>
<evidence type="ECO:0000313" key="5">
    <source>
        <dbReference type="EMBL" id="PDH35384.1"/>
    </source>
</evidence>
<keyword evidence="2 4" id="KW-0560">Oxidoreductase</keyword>
<dbReference type="InterPro" id="IPR036249">
    <property type="entry name" value="Thioredoxin-like_sf"/>
</dbReference>
<dbReference type="EC" id="1.20.4.1" evidence="4"/>
<name>A0A2A5WGL7_9GAMM</name>
<dbReference type="GO" id="GO:0008794">
    <property type="term" value="F:arsenate reductase (glutaredoxin) activity"/>
    <property type="evidence" value="ECO:0007669"/>
    <property type="project" value="UniProtKB-UniRule"/>
</dbReference>
<evidence type="ECO:0000256" key="2">
    <source>
        <dbReference type="ARBA" id="ARBA00023002"/>
    </source>
</evidence>
<dbReference type="EMBL" id="NTJZ01000001">
    <property type="protein sequence ID" value="PDH35384.1"/>
    <property type="molecule type" value="Genomic_DNA"/>
</dbReference>
<dbReference type="PROSITE" id="PS51353">
    <property type="entry name" value="ARSC"/>
    <property type="match status" value="1"/>
</dbReference>
<proteinExistence type="inferred from homology"/>
<dbReference type="InterPro" id="IPR006660">
    <property type="entry name" value="Arsenate_reductase-like"/>
</dbReference>
<protein>
    <recommendedName>
        <fullName evidence="4">Arsenate reductase</fullName>
        <ecNumber evidence="4">1.20.4.1</ecNumber>
    </recommendedName>
</protein>
<comment type="caution">
    <text evidence="5">The sequence shown here is derived from an EMBL/GenBank/DDBJ whole genome shotgun (WGS) entry which is preliminary data.</text>
</comment>
<dbReference type="Proteomes" id="UP000219329">
    <property type="component" value="Unassembled WGS sequence"/>
</dbReference>
<dbReference type="Pfam" id="PF03960">
    <property type="entry name" value="ArsC"/>
    <property type="match status" value="1"/>
</dbReference>
<gene>
    <name evidence="5" type="primary">arsC</name>
    <name evidence="5" type="ORF">CNF02_01350</name>
</gene>
<dbReference type="AlphaFoldDB" id="A0A2A5WGL7"/>
<evidence type="ECO:0000313" key="6">
    <source>
        <dbReference type="Proteomes" id="UP000219329"/>
    </source>
</evidence>